<feature type="domain" description="VOC" evidence="1">
    <location>
        <begin position="18"/>
        <end position="176"/>
    </location>
</feature>
<dbReference type="CDD" id="cd06587">
    <property type="entry name" value="VOC"/>
    <property type="match status" value="1"/>
</dbReference>
<dbReference type="PANTHER" id="PTHR21366">
    <property type="entry name" value="GLYOXALASE FAMILY PROTEIN"/>
    <property type="match status" value="1"/>
</dbReference>
<dbReference type="Gene3D" id="3.10.180.10">
    <property type="entry name" value="2,3-Dihydroxybiphenyl 1,2-Dioxygenase, domain 1"/>
    <property type="match status" value="1"/>
</dbReference>
<comment type="caution">
    <text evidence="2">The sequence shown here is derived from an EMBL/GenBank/DDBJ whole genome shotgun (WGS) entry which is preliminary data.</text>
</comment>
<dbReference type="EMBL" id="JAMPKX010000003">
    <property type="protein sequence ID" value="MEP0947247.1"/>
    <property type="molecule type" value="Genomic_DNA"/>
</dbReference>
<accession>A0ABV0K3G0</accession>
<evidence type="ECO:0000259" key="1">
    <source>
        <dbReference type="PROSITE" id="PS51819"/>
    </source>
</evidence>
<dbReference type="Pfam" id="PF00903">
    <property type="entry name" value="Glyoxalase"/>
    <property type="match status" value="1"/>
</dbReference>
<gene>
    <name evidence="2" type="ORF">NC992_10225</name>
</gene>
<protein>
    <submittedName>
        <fullName evidence="2">VOC family protein</fullName>
    </submittedName>
</protein>
<dbReference type="InterPro" id="IPR004360">
    <property type="entry name" value="Glyas_Fos-R_dOase_dom"/>
</dbReference>
<evidence type="ECO:0000313" key="2">
    <source>
        <dbReference type="EMBL" id="MEP0947247.1"/>
    </source>
</evidence>
<organism evidence="2 3">
    <name type="scientific">Leptolyngbya subtilissima DQ-A4</name>
    <dbReference type="NCBI Taxonomy" id="2933933"/>
    <lineage>
        <taxon>Bacteria</taxon>
        <taxon>Bacillati</taxon>
        <taxon>Cyanobacteriota</taxon>
        <taxon>Cyanophyceae</taxon>
        <taxon>Leptolyngbyales</taxon>
        <taxon>Leptolyngbyaceae</taxon>
        <taxon>Leptolyngbya group</taxon>
        <taxon>Leptolyngbya</taxon>
    </lineage>
</organism>
<dbReference type="InterPro" id="IPR050383">
    <property type="entry name" value="GlyoxalaseI/FosfomycinResist"/>
</dbReference>
<dbReference type="InterPro" id="IPR029068">
    <property type="entry name" value="Glyas_Bleomycin-R_OHBP_Dase"/>
</dbReference>
<dbReference type="PANTHER" id="PTHR21366:SF31">
    <property type="entry name" value="METALLOTHIOL TRANSFERASE FOSB"/>
    <property type="match status" value="1"/>
</dbReference>
<sequence>MQENYLMQNTNSEFKIMGLNHVALVCKDMERTVVFYTNVLGMKLVKAFDLPAGLGQHFFFDMGEGECIAFFWFSEAADRQPGLSNPRGSLDMAVDFGDPASLVSSHGSMNHFAFNVPAENIEAYRQKLIEKGVQVSPVIHHDNSPMQASDQVNDQTFVSSIYFQDPDGIVLEFAGWHREFSTLYGDTADCQPATPKDVEKYRAAGRAFAMSMAAANAGA</sequence>
<dbReference type="InterPro" id="IPR037523">
    <property type="entry name" value="VOC_core"/>
</dbReference>
<reference evidence="2 3" key="1">
    <citation type="submission" date="2022-04" db="EMBL/GenBank/DDBJ databases">
        <title>Positive selection, recombination, and allopatry shape intraspecific diversity of widespread and dominant cyanobacteria.</title>
        <authorList>
            <person name="Wei J."/>
            <person name="Shu W."/>
            <person name="Hu C."/>
        </authorList>
    </citation>
    <scope>NUCLEOTIDE SEQUENCE [LARGE SCALE GENOMIC DNA]</scope>
    <source>
        <strain evidence="2 3">DQ-A4</strain>
    </source>
</reference>
<keyword evidence="3" id="KW-1185">Reference proteome</keyword>
<dbReference type="PROSITE" id="PS51819">
    <property type="entry name" value="VOC"/>
    <property type="match status" value="1"/>
</dbReference>
<dbReference type="SUPFAM" id="SSF54593">
    <property type="entry name" value="Glyoxalase/Bleomycin resistance protein/Dihydroxybiphenyl dioxygenase"/>
    <property type="match status" value="1"/>
</dbReference>
<dbReference type="Proteomes" id="UP001482513">
    <property type="component" value="Unassembled WGS sequence"/>
</dbReference>
<evidence type="ECO:0000313" key="3">
    <source>
        <dbReference type="Proteomes" id="UP001482513"/>
    </source>
</evidence>
<dbReference type="RefSeq" id="WP_348251281.1">
    <property type="nucleotide sequence ID" value="NZ_JAMPKX010000003.1"/>
</dbReference>
<name>A0ABV0K3G0_9CYAN</name>
<proteinExistence type="predicted"/>